<evidence type="ECO:0000259" key="9">
    <source>
        <dbReference type="PROSITE" id="PS50850"/>
    </source>
</evidence>
<feature type="transmembrane region" description="Helical" evidence="8">
    <location>
        <begin position="338"/>
        <end position="356"/>
    </location>
</feature>
<keyword evidence="6 8" id="KW-1133">Transmembrane helix</keyword>
<dbReference type="Gene3D" id="1.20.1250.20">
    <property type="entry name" value="MFS general substrate transporter like domains"/>
    <property type="match status" value="1"/>
</dbReference>
<reference evidence="11" key="1">
    <citation type="submission" date="2017-08" db="EMBL/GenBank/DDBJ databases">
        <authorList>
            <person name="Brisse S."/>
        </authorList>
    </citation>
    <scope>NUCLEOTIDE SEQUENCE [LARGE SCALE GENOMIC DNA]</scope>
    <source>
        <strain evidence="11">06D021</strain>
    </source>
</reference>
<dbReference type="GO" id="GO:0022857">
    <property type="term" value="F:transmembrane transporter activity"/>
    <property type="evidence" value="ECO:0007669"/>
    <property type="project" value="InterPro"/>
</dbReference>
<dbReference type="InterPro" id="IPR036259">
    <property type="entry name" value="MFS_trans_sf"/>
</dbReference>
<feature type="transmembrane region" description="Helical" evidence="8">
    <location>
        <begin position="203"/>
        <end position="222"/>
    </location>
</feature>
<feature type="transmembrane region" description="Helical" evidence="8">
    <location>
        <begin position="234"/>
        <end position="253"/>
    </location>
</feature>
<feature type="transmembrane region" description="Helical" evidence="8">
    <location>
        <begin position="479"/>
        <end position="497"/>
    </location>
</feature>
<evidence type="ECO:0000256" key="3">
    <source>
        <dbReference type="ARBA" id="ARBA00022448"/>
    </source>
</evidence>
<feature type="transmembrane region" description="Helical" evidence="8">
    <location>
        <begin position="140"/>
        <end position="159"/>
    </location>
</feature>
<dbReference type="PANTHER" id="PTHR42718:SF9">
    <property type="entry name" value="MAJOR FACILITATOR SUPERFAMILY MULTIDRUG TRANSPORTER MFSC"/>
    <property type="match status" value="1"/>
</dbReference>
<dbReference type="EMBL" id="FZTC01000020">
    <property type="protein sequence ID" value="SNU36370.1"/>
    <property type="molecule type" value="Genomic_DNA"/>
</dbReference>
<feature type="transmembrane region" description="Helical" evidence="8">
    <location>
        <begin position="54"/>
        <end position="76"/>
    </location>
</feature>
<evidence type="ECO:0000256" key="6">
    <source>
        <dbReference type="ARBA" id="ARBA00022989"/>
    </source>
</evidence>
<sequence>MSGSAFPPLSGFKLVVAAIVLSLGNFMVVLDTTIANVAMPTISGYLGVSTTEGIWIITAYAVAEAITVPLTGWLAMQFGQVRVFLFSVVAFVIFSVCCGLSWSLPSLAIFRVLQGLAGGPLIPLSSTLLLAAFPKKQANIAVALWGMMTVVAPIFGPILGGLISDNWSWQWVFYINIGFGLIVGFGTWWVLKGKETHISRSRLDSVGLGLLVIFVAAFQIMLDKGRELDWFSSDIIIVCAIVAAIALISLIIWELTAEQPVLDLSVFKSRNWVVSTVTLCLMFGIFFGNIVLTPLWLQQWMGYTATWAGYATGPMGILAVLSSPIIGRLLPKVDPRLLVSYGMGVLAVSFVMRALLTSQADFMSVAVPMFVLGAGVPACLITLTSLGVSELPPEKVAAGSGLQNFLRVMCMAVGSSLTQTYWEHMTKFNRAELVTAINPDVPGIVSNTLGAAGIPTDTSAALFSRMIDSQAIMLATNDFYQSATVLMLGSIGIIWLIKKPKGPLQKMSGH</sequence>
<feature type="transmembrane region" description="Helical" evidence="8">
    <location>
        <begin position="273"/>
        <end position="295"/>
    </location>
</feature>
<evidence type="ECO:0000256" key="5">
    <source>
        <dbReference type="ARBA" id="ARBA00022692"/>
    </source>
</evidence>
<dbReference type="InterPro" id="IPR020846">
    <property type="entry name" value="MFS_dom"/>
</dbReference>
<dbReference type="Gene3D" id="1.20.1720.10">
    <property type="entry name" value="Multidrug resistance protein D"/>
    <property type="match status" value="1"/>
</dbReference>
<dbReference type="AlphaFoldDB" id="A0A285B629"/>
<dbReference type="SUPFAM" id="SSF103473">
    <property type="entry name" value="MFS general substrate transporter"/>
    <property type="match status" value="1"/>
</dbReference>
<dbReference type="Proteomes" id="UP000220639">
    <property type="component" value="Unassembled WGS sequence"/>
</dbReference>
<dbReference type="InterPro" id="IPR011701">
    <property type="entry name" value="MFS"/>
</dbReference>
<feature type="transmembrane region" description="Helical" evidence="8">
    <location>
        <begin position="108"/>
        <end position="133"/>
    </location>
</feature>
<dbReference type="CDD" id="cd17503">
    <property type="entry name" value="MFS_LmrB_MDR_like"/>
    <property type="match status" value="1"/>
</dbReference>
<dbReference type="RefSeq" id="WP_098140878.1">
    <property type="nucleotide sequence ID" value="NZ_CBCSJA010000037.1"/>
</dbReference>
<keyword evidence="3" id="KW-0813">Transport</keyword>
<dbReference type="NCBIfam" id="TIGR00711">
    <property type="entry name" value="efflux_EmrB"/>
    <property type="match status" value="1"/>
</dbReference>
<dbReference type="GO" id="GO:0005886">
    <property type="term" value="C:plasma membrane"/>
    <property type="evidence" value="ECO:0007669"/>
    <property type="project" value="UniProtKB-SubCell"/>
</dbReference>
<comment type="subcellular location">
    <subcellularLocation>
        <location evidence="1">Cell membrane</location>
        <topology evidence="1">Multi-pass membrane protein</topology>
    </subcellularLocation>
</comment>
<feature type="domain" description="Major facilitator superfamily (MFS) profile" evidence="9">
    <location>
        <begin position="17"/>
        <end position="501"/>
    </location>
</feature>
<evidence type="ECO:0000256" key="2">
    <source>
        <dbReference type="ARBA" id="ARBA00008537"/>
    </source>
</evidence>
<feature type="transmembrane region" description="Helical" evidence="8">
    <location>
        <begin position="171"/>
        <end position="191"/>
    </location>
</feature>
<dbReference type="PROSITE" id="PS50850">
    <property type="entry name" value="MFS"/>
    <property type="match status" value="1"/>
</dbReference>
<accession>A0A285B629</accession>
<evidence type="ECO:0000256" key="4">
    <source>
        <dbReference type="ARBA" id="ARBA00022475"/>
    </source>
</evidence>
<dbReference type="InterPro" id="IPR004638">
    <property type="entry name" value="EmrB-like"/>
</dbReference>
<comment type="similarity">
    <text evidence="2">Belongs to the major facilitator superfamily. EmrB family.</text>
</comment>
<evidence type="ECO:0000256" key="8">
    <source>
        <dbReference type="SAM" id="Phobius"/>
    </source>
</evidence>
<evidence type="ECO:0000313" key="10">
    <source>
        <dbReference type="EMBL" id="SNU36370.1"/>
    </source>
</evidence>
<feature type="transmembrane region" description="Helical" evidence="8">
    <location>
        <begin position="307"/>
        <end position="326"/>
    </location>
</feature>
<proteinExistence type="inferred from homology"/>
<gene>
    <name evidence="10" type="primary">emrB</name>
    <name evidence="10" type="ORF">KOSB73_270270</name>
</gene>
<keyword evidence="5 8" id="KW-0812">Transmembrane</keyword>
<name>A0A285B629_9ENTR</name>
<evidence type="ECO:0000256" key="7">
    <source>
        <dbReference type="ARBA" id="ARBA00023136"/>
    </source>
</evidence>
<dbReference type="Pfam" id="PF07690">
    <property type="entry name" value="MFS_1"/>
    <property type="match status" value="1"/>
</dbReference>
<organism evidence="10 11">
    <name type="scientific">Klebsiella grimontii</name>
    <dbReference type="NCBI Taxonomy" id="2058152"/>
    <lineage>
        <taxon>Bacteria</taxon>
        <taxon>Pseudomonadati</taxon>
        <taxon>Pseudomonadota</taxon>
        <taxon>Gammaproteobacteria</taxon>
        <taxon>Enterobacterales</taxon>
        <taxon>Enterobacteriaceae</taxon>
        <taxon>Klebsiella/Raoultella group</taxon>
        <taxon>Klebsiella</taxon>
    </lineage>
</organism>
<keyword evidence="4" id="KW-1003">Cell membrane</keyword>
<protein>
    <submittedName>
        <fullName evidence="10">Multidrug efflux system protein</fullName>
    </submittedName>
</protein>
<evidence type="ECO:0000256" key="1">
    <source>
        <dbReference type="ARBA" id="ARBA00004651"/>
    </source>
</evidence>
<dbReference type="PANTHER" id="PTHR42718">
    <property type="entry name" value="MAJOR FACILITATOR SUPERFAMILY MULTIDRUG TRANSPORTER MFSC"/>
    <property type="match status" value="1"/>
</dbReference>
<keyword evidence="7 8" id="KW-0472">Membrane</keyword>
<feature type="transmembrane region" description="Helical" evidence="8">
    <location>
        <begin position="12"/>
        <end position="34"/>
    </location>
</feature>
<feature type="transmembrane region" description="Helical" evidence="8">
    <location>
        <begin position="362"/>
        <end position="383"/>
    </location>
</feature>
<evidence type="ECO:0000313" key="11">
    <source>
        <dbReference type="Proteomes" id="UP000220639"/>
    </source>
</evidence>
<feature type="transmembrane region" description="Helical" evidence="8">
    <location>
        <begin position="83"/>
        <end position="102"/>
    </location>
</feature>